<sequence>MGFLTEMSCFTLFLVSVTGLLIASGTHAQQASSLSLTQCPLGWTNVRNSCYFTGERFNGQTWYSATAFCQSFGAHLVEINDMQEFDYINSAAKQISWVDGPWLGLLRPFGDNRWVLPSLRTETNDNALNKLIEDIAQGSQYDCGGLDKRGKLFGYWRCRNGGSPWCEIDLKV</sequence>
<dbReference type="InterPro" id="IPR001304">
    <property type="entry name" value="C-type_lectin-like"/>
</dbReference>
<dbReference type="PANTHER" id="PTHR45710">
    <property type="entry name" value="C-TYPE LECTIN DOMAIN-CONTAINING PROTEIN 180"/>
    <property type="match status" value="1"/>
</dbReference>
<dbReference type="OrthoDB" id="2142683at2759"/>
<dbReference type="EMBL" id="MTYJ01000002">
    <property type="protein sequence ID" value="OQV25821.1"/>
    <property type="molecule type" value="Genomic_DNA"/>
</dbReference>
<feature type="domain" description="C-type lectin" evidence="2">
    <location>
        <begin position="46"/>
        <end position="157"/>
    </location>
</feature>
<proteinExistence type="predicted"/>
<dbReference type="InterPro" id="IPR016186">
    <property type="entry name" value="C-type_lectin-like/link_sf"/>
</dbReference>
<feature type="signal peptide" evidence="1">
    <location>
        <begin position="1"/>
        <end position="28"/>
    </location>
</feature>
<dbReference type="SMART" id="SM00034">
    <property type="entry name" value="CLECT"/>
    <property type="match status" value="1"/>
</dbReference>
<evidence type="ECO:0000256" key="1">
    <source>
        <dbReference type="SAM" id="SignalP"/>
    </source>
</evidence>
<dbReference type="Proteomes" id="UP000192578">
    <property type="component" value="Unassembled WGS sequence"/>
</dbReference>
<dbReference type="InterPro" id="IPR050828">
    <property type="entry name" value="C-type_lectin/matrix_domain"/>
</dbReference>
<keyword evidence="1" id="KW-0732">Signal</keyword>
<evidence type="ECO:0000313" key="4">
    <source>
        <dbReference type="Proteomes" id="UP000192578"/>
    </source>
</evidence>
<dbReference type="Gene3D" id="3.10.100.10">
    <property type="entry name" value="Mannose-Binding Protein A, subunit A"/>
    <property type="match status" value="1"/>
</dbReference>
<comment type="caution">
    <text evidence="3">The sequence shown here is derived from an EMBL/GenBank/DDBJ whole genome shotgun (WGS) entry which is preliminary data.</text>
</comment>
<dbReference type="Pfam" id="PF00059">
    <property type="entry name" value="Lectin_C"/>
    <property type="match status" value="1"/>
</dbReference>
<accession>A0A1W0XEP3</accession>
<dbReference type="SUPFAM" id="SSF56436">
    <property type="entry name" value="C-type lectin-like"/>
    <property type="match status" value="1"/>
</dbReference>
<keyword evidence="4" id="KW-1185">Reference proteome</keyword>
<dbReference type="InterPro" id="IPR016187">
    <property type="entry name" value="CTDL_fold"/>
</dbReference>
<reference evidence="4" key="1">
    <citation type="submission" date="2017-01" db="EMBL/GenBank/DDBJ databases">
        <title>Comparative genomics of anhydrobiosis in the tardigrade Hypsibius dujardini.</title>
        <authorList>
            <person name="Yoshida Y."/>
            <person name="Koutsovoulos G."/>
            <person name="Laetsch D."/>
            <person name="Stevens L."/>
            <person name="Kumar S."/>
            <person name="Horikawa D."/>
            <person name="Ishino K."/>
            <person name="Komine S."/>
            <person name="Tomita M."/>
            <person name="Blaxter M."/>
            <person name="Arakawa K."/>
        </authorList>
    </citation>
    <scope>NUCLEOTIDE SEQUENCE [LARGE SCALE GENOMIC DNA]</scope>
    <source>
        <strain evidence="4">Z151</strain>
    </source>
</reference>
<dbReference type="PROSITE" id="PS50041">
    <property type="entry name" value="C_TYPE_LECTIN_2"/>
    <property type="match status" value="1"/>
</dbReference>
<feature type="chain" id="PRO_5013048684" description="C-type lectin domain-containing protein" evidence="1">
    <location>
        <begin position="29"/>
        <end position="172"/>
    </location>
</feature>
<dbReference type="AlphaFoldDB" id="A0A1W0XEP3"/>
<evidence type="ECO:0000259" key="2">
    <source>
        <dbReference type="PROSITE" id="PS50041"/>
    </source>
</evidence>
<name>A0A1W0XEP3_HYPEX</name>
<gene>
    <name evidence="3" type="ORF">BV898_00747</name>
</gene>
<protein>
    <recommendedName>
        <fullName evidence="2">C-type lectin domain-containing protein</fullName>
    </recommendedName>
</protein>
<dbReference type="PANTHER" id="PTHR45710:SF26">
    <property type="entry name" value="RH26557P"/>
    <property type="match status" value="1"/>
</dbReference>
<evidence type="ECO:0000313" key="3">
    <source>
        <dbReference type="EMBL" id="OQV25821.1"/>
    </source>
</evidence>
<organism evidence="3 4">
    <name type="scientific">Hypsibius exemplaris</name>
    <name type="common">Freshwater tardigrade</name>
    <dbReference type="NCBI Taxonomy" id="2072580"/>
    <lineage>
        <taxon>Eukaryota</taxon>
        <taxon>Metazoa</taxon>
        <taxon>Ecdysozoa</taxon>
        <taxon>Tardigrada</taxon>
        <taxon>Eutardigrada</taxon>
        <taxon>Parachela</taxon>
        <taxon>Hypsibioidea</taxon>
        <taxon>Hypsibiidae</taxon>
        <taxon>Hypsibius</taxon>
    </lineage>
</organism>